<evidence type="ECO:0000313" key="6">
    <source>
        <dbReference type="Proteomes" id="UP001190465"/>
    </source>
</evidence>
<dbReference type="RefSeq" id="WP_308480259.1">
    <property type="nucleotide sequence ID" value="NZ_OY726397.1"/>
</dbReference>
<feature type="transmembrane region" description="Helical" evidence="2">
    <location>
        <begin position="9"/>
        <end position="28"/>
    </location>
</feature>
<dbReference type="NCBIfam" id="TIGR00996">
    <property type="entry name" value="Mtu_fam_mce"/>
    <property type="match status" value="1"/>
</dbReference>
<sequence>MKHFSERNVGIVGVVGVAVTAVVTLGALQYKHLPFFDSGTEYSAYFAEAGGLKTGAAVQVAGLRVGEVEVVDLEGTSVVVKFKVNDDVDLGDRAEAAVKTKSLLGAKILEVTPRGDGKLGGPIPLDRTTSAYQLPDALGDLADTIGELHTDQLNESLTTLAQTFQNTAPDLQAAVAGAARFSQTLNERDAQLRGLLENANTVTGVLAKRTDEVVGLIADTNALLAQLQTQSTALDRFSGDISALSRQVSGLVADNRETLRPALNKFNGALAIIEGRKERIQKAIKLLNSYAMSLGESVASGPYFKAILANVLPGQFIQPFIDAAFSDLGLDPNVLLPTERVDPQVGQPATPPLPMPFPRTGQGGEPKLTVPEAITGNPGDLRYPYREPLPAPAPGGPPPGPPAIMPPPPNAESTPATDGAQR</sequence>
<dbReference type="EMBL" id="OY726397">
    <property type="protein sequence ID" value="CAJ1511086.1"/>
    <property type="molecule type" value="Genomic_DNA"/>
</dbReference>
<gene>
    <name evidence="5" type="ORF">MU0053_005003</name>
</gene>
<evidence type="ECO:0000256" key="1">
    <source>
        <dbReference type="SAM" id="MobiDB-lite"/>
    </source>
</evidence>
<keyword evidence="2" id="KW-0812">Transmembrane</keyword>
<dbReference type="InterPro" id="IPR052336">
    <property type="entry name" value="MlaD_Phospholipid_Transporter"/>
</dbReference>
<accession>A0ABM9M7B6</accession>
<organism evidence="5 6">
    <name type="scientific">[Mycobacterium] burgundiense</name>
    <dbReference type="NCBI Taxonomy" id="3064286"/>
    <lineage>
        <taxon>Bacteria</taxon>
        <taxon>Bacillati</taxon>
        <taxon>Actinomycetota</taxon>
        <taxon>Actinomycetes</taxon>
        <taxon>Mycobacteriales</taxon>
        <taxon>Mycobacteriaceae</taxon>
        <taxon>Mycolicibacterium</taxon>
    </lineage>
</organism>
<protein>
    <submittedName>
        <fullName evidence="5">MCE family protein</fullName>
    </submittedName>
</protein>
<evidence type="ECO:0000259" key="3">
    <source>
        <dbReference type="Pfam" id="PF02470"/>
    </source>
</evidence>
<dbReference type="InterPro" id="IPR003399">
    <property type="entry name" value="Mce/MlaD"/>
</dbReference>
<evidence type="ECO:0000313" key="5">
    <source>
        <dbReference type="EMBL" id="CAJ1511086.1"/>
    </source>
</evidence>
<dbReference type="Proteomes" id="UP001190465">
    <property type="component" value="Chromosome"/>
</dbReference>
<dbReference type="Pfam" id="PF11887">
    <property type="entry name" value="Mce4_CUP1"/>
    <property type="match status" value="1"/>
</dbReference>
<evidence type="ECO:0000259" key="4">
    <source>
        <dbReference type="Pfam" id="PF11887"/>
    </source>
</evidence>
<feature type="compositionally biased region" description="Pro residues" evidence="1">
    <location>
        <begin position="387"/>
        <end position="410"/>
    </location>
</feature>
<proteinExistence type="predicted"/>
<evidence type="ECO:0000256" key="2">
    <source>
        <dbReference type="SAM" id="Phobius"/>
    </source>
</evidence>
<dbReference type="InterPro" id="IPR005693">
    <property type="entry name" value="Mce"/>
</dbReference>
<dbReference type="PANTHER" id="PTHR33371">
    <property type="entry name" value="INTERMEMBRANE PHOSPHOLIPID TRANSPORT SYSTEM BINDING PROTEIN MLAD-RELATED"/>
    <property type="match status" value="1"/>
</dbReference>
<feature type="domain" description="Mammalian cell entry C-terminal" evidence="4">
    <location>
        <begin position="120"/>
        <end position="289"/>
    </location>
</feature>
<dbReference type="InterPro" id="IPR024516">
    <property type="entry name" value="Mce_C"/>
</dbReference>
<keyword evidence="2" id="KW-1133">Transmembrane helix</keyword>
<dbReference type="PRINTS" id="PR01782">
    <property type="entry name" value="MCEVIRFACTOR"/>
</dbReference>
<dbReference type="PANTHER" id="PTHR33371:SF18">
    <property type="entry name" value="MCE-FAMILY PROTEIN MCE3C"/>
    <property type="match status" value="1"/>
</dbReference>
<dbReference type="Pfam" id="PF02470">
    <property type="entry name" value="MlaD"/>
    <property type="match status" value="1"/>
</dbReference>
<feature type="region of interest" description="Disordered" evidence="1">
    <location>
        <begin position="341"/>
        <end position="422"/>
    </location>
</feature>
<keyword evidence="2" id="KW-0472">Membrane</keyword>
<feature type="domain" description="Mce/MlaD" evidence="3">
    <location>
        <begin position="39"/>
        <end position="113"/>
    </location>
</feature>
<name>A0ABM9M7B6_9MYCO</name>
<keyword evidence="6" id="KW-1185">Reference proteome</keyword>
<reference evidence="5 6" key="1">
    <citation type="submission" date="2023-08" db="EMBL/GenBank/DDBJ databases">
        <authorList>
            <person name="Folkvardsen B D."/>
            <person name="Norman A."/>
        </authorList>
    </citation>
    <scope>NUCLEOTIDE SEQUENCE [LARGE SCALE GENOMIC DNA]</scope>
    <source>
        <strain evidence="5 6">Mu0053</strain>
    </source>
</reference>